<evidence type="ECO:0000313" key="2">
    <source>
        <dbReference type="Proteomes" id="UP000501421"/>
    </source>
</evidence>
<proteinExistence type="predicted"/>
<organism evidence="1 2">
    <name type="scientific">Geobacillus subterraneus</name>
    <dbReference type="NCBI Taxonomy" id="129338"/>
    <lineage>
        <taxon>Bacteria</taxon>
        <taxon>Bacillati</taxon>
        <taxon>Bacillota</taxon>
        <taxon>Bacilli</taxon>
        <taxon>Bacillales</taxon>
        <taxon>Anoxybacillaceae</taxon>
        <taxon>Geobacillus</taxon>
    </lineage>
</organism>
<gene>
    <name evidence="1" type="ORF">GsuE55_36200</name>
</gene>
<dbReference type="EMBL" id="AP022557">
    <property type="protein sequence ID" value="BBW98787.1"/>
    <property type="molecule type" value="Genomic_DNA"/>
</dbReference>
<protein>
    <submittedName>
        <fullName evidence="1">Uncharacterized protein</fullName>
    </submittedName>
</protein>
<reference evidence="2" key="1">
    <citation type="journal article" date="2020" name="Microbiol. Resour. Announc.">
        <title>Complete Genome Sequence of Geobacillus sp. Strain E55-1, Isolated from Mine Geyser in Japan.</title>
        <authorList>
            <person name="Miyazaki K."/>
            <person name="Hase E."/>
            <person name="Tokito N."/>
        </authorList>
    </citation>
    <scope>NUCLEOTIDE SEQUENCE [LARGE SCALE GENOMIC DNA]</scope>
    <source>
        <strain evidence="2">E55-1</strain>
    </source>
</reference>
<dbReference type="Proteomes" id="UP000501421">
    <property type="component" value="Chromosome"/>
</dbReference>
<accession>A0A679FXE4</accession>
<evidence type="ECO:0000313" key="1">
    <source>
        <dbReference type="EMBL" id="BBW98787.1"/>
    </source>
</evidence>
<sequence length="67" mass="7864">MFTTVPALIEWFTNALTISVTRWHGINCAWFQYKTREVRTGPYWDDTLSAEDFAIGYKQLVDIEQAF</sequence>
<dbReference type="AlphaFoldDB" id="A0A679FXE4"/>
<keyword evidence="2" id="KW-1185">Reference proteome</keyword>
<name>A0A679FXE4_9BACL</name>